<feature type="non-terminal residue" evidence="1">
    <location>
        <position position="1"/>
    </location>
</feature>
<organism evidence="1 2">
    <name type="scientific">Podarcis lilfordi</name>
    <name type="common">Lilford's wall lizard</name>
    <dbReference type="NCBI Taxonomy" id="74358"/>
    <lineage>
        <taxon>Eukaryota</taxon>
        <taxon>Metazoa</taxon>
        <taxon>Chordata</taxon>
        <taxon>Craniata</taxon>
        <taxon>Vertebrata</taxon>
        <taxon>Euteleostomi</taxon>
        <taxon>Lepidosauria</taxon>
        <taxon>Squamata</taxon>
        <taxon>Bifurcata</taxon>
        <taxon>Unidentata</taxon>
        <taxon>Episquamata</taxon>
        <taxon>Laterata</taxon>
        <taxon>Lacertibaenia</taxon>
        <taxon>Lacertidae</taxon>
        <taxon>Podarcis</taxon>
    </lineage>
</organism>
<dbReference type="GO" id="GO:0016787">
    <property type="term" value="F:hydrolase activity"/>
    <property type="evidence" value="ECO:0007669"/>
    <property type="project" value="UniProtKB-KW"/>
</dbReference>
<proteinExistence type="predicted"/>
<reference evidence="1" key="1">
    <citation type="submission" date="2022-12" db="EMBL/GenBank/DDBJ databases">
        <authorList>
            <person name="Alioto T."/>
            <person name="Alioto T."/>
            <person name="Gomez Garrido J."/>
        </authorList>
    </citation>
    <scope>NUCLEOTIDE SEQUENCE</scope>
</reference>
<protein>
    <submittedName>
        <fullName evidence="1">Ubiquitin carboxyl-terminal hydrolase</fullName>
    </submittedName>
</protein>
<dbReference type="AlphaFoldDB" id="A0AA35JWV4"/>
<name>A0AA35JWV4_9SAUR</name>
<keyword evidence="2" id="KW-1185">Reference proteome</keyword>
<dbReference type="EMBL" id="OX395127">
    <property type="protein sequence ID" value="CAI5767612.1"/>
    <property type="molecule type" value="Genomic_DNA"/>
</dbReference>
<sequence length="58" mass="6523">AIHRAGATTKKALCLVPCSLTSRNEGTTRRPSALDLSVWAERWGWRCSFRYTGPRPFS</sequence>
<evidence type="ECO:0000313" key="1">
    <source>
        <dbReference type="EMBL" id="CAI5767612.1"/>
    </source>
</evidence>
<accession>A0AA35JWV4</accession>
<dbReference type="Proteomes" id="UP001178461">
    <property type="component" value="Chromosome 2"/>
</dbReference>
<gene>
    <name evidence="1" type="ORF">PODLI_1B035197</name>
</gene>
<evidence type="ECO:0000313" key="2">
    <source>
        <dbReference type="Proteomes" id="UP001178461"/>
    </source>
</evidence>
<feature type="non-terminal residue" evidence="1">
    <location>
        <position position="58"/>
    </location>
</feature>
<keyword evidence="1" id="KW-0378">Hydrolase</keyword>